<name>A0A1I4TSW8_9BACT</name>
<keyword evidence="2" id="KW-0285">Flavoprotein</keyword>
<dbReference type="InterPro" id="IPR036318">
    <property type="entry name" value="FAD-bd_PCMH-like_sf"/>
</dbReference>
<dbReference type="InterPro" id="IPR006094">
    <property type="entry name" value="Oxid_FAD_bind_N"/>
</dbReference>
<dbReference type="Pfam" id="PF02913">
    <property type="entry name" value="FAD-oxidase_C"/>
    <property type="match status" value="1"/>
</dbReference>
<dbReference type="InterPro" id="IPR016171">
    <property type="entry name" value="Vanillyl_alc_oxidase_C-sub2"/>
</dbReference>
<sequence>MRYSKVSRVALGELRSLFPDDEYVDDPDLLQPYGRDASTLFSLPEAVVKPRSVDQIVRLVKLAEKYHFPITPRGMGTGLAGGAVPVCGGVVVSFEKMNRVLELDEENFLIRVEPGIVNGDVKIEVEKRGLFYPPDPASFETCSIGGNVATNAGGPRCVKYGTTRDYVLSLEAVLPSGDLVKTGARTRKSVVGYDMTGLITGSEGTLAIITSATLRLIHLPFPADTILALAPDLESAMMSVSGILGSRILPSVIEFMDGRCLELVKEPLPFRFEENAVALLVEIDDPPELRHGLLERLANIFEKHGVNEIILATDSAKRSSLWEIRRMISLTIERSHELYIPEDVVVPLASIAAFVKELPFFEREYDLTIYTFGHAGDGNIHLNITASASLEKTRLEEGIRHILRRVVEFGGSISGEHGIGYVKKNYIDLEVSKRSLELQRGLKRLFDPKNILNPGKIFHQHDLE</sequence>
<dbReference type="InterPro" id="IPR016164">
    <property type="entry name" value="FAD-linked_Oxase-like_C"/>
</dbReference>
<evidence type="ECO:0000256" key="1">
    <source>
        <dbReference type="ARBA" id="ARBA00001974"/>
    </source>
</evidence>
<dbReference type="Gene3D" id="3.30.70.2190">
    <property type="match status" value="1"/>
</dbReference>
<feature type="domain" description="FAD-binding PCMH-type" evidence="5">
    <location>
        <begin position="40"/>
        <end position="219"/>
    </location>
</feature>
<keyword evidence="7" id="KW-1185">Reference proteome</keyword>
<dbReference type="RefSeq" id="WP_093394690.1">
    <property type="nucleotide sequence ID" value="NZ_FOUU01000004.1"/>
</dbReference>
<dbReference type="PANTHER" id="PTHR42934:SF3">
    <property type="entry name" value="D-LACTATE DEHYDROGENASE"/>
    <property type="match status" value="1"/>
</dbReference>
<gene>
    <name evidence="6" type="ORF">SAMN05660836_01496</name>
</gene>
<keyword evidence="4" id="KW-0560">Oxidoreductase</keyword>
<dbReference type="SUPFAM" id="SSF56176">
    <property type="entry name" value="FAD-binding/transporter-associated domain-like"/>
    <property type="match status" value="1"/>
</dbReference>
<dbReference type="SUPFAM" id="SSF55103">
    <property type="entry name" value="FAD-linked oxidases, C-terminal domain"/>
    <property type="match status" value="1"/>
</dbReference>
<dbReference type="Pfam" id="PF01565">
    <property type="entry name" value="FAD_binding_4"/>
    <property type="match status" value="1"/>
</dbReference>
<protein>
    <submittedName>
        <fullName evidence="6">D-lactate dehydrogenase (Cytochrome)</fullName>
    </submittedName>
</protein>
<dbReference type="PANTHER" id="PTHR42934">
    <property type="entry name" value="GLYCOLATE OXIDASE SUBUNIT GLCD"/>
    <property type="match status" value="1"/>
</dbReference>
<dbReference type="OrthoDB" id="9811557at2"/>
<proteinExistence type="predicted"/>
<evidence type="ECO:0000256" key="3">
    <source>
        <dbReference type="ARBA" id="ARBA00022827"/>
    </source>
</evidence>
<comment type="cofactor">
    <cofactor evidence="1">
        <name>FAD</name>
        <dbReference type="ChEBI" id="CHEBI:57692"/>
    </cofactor>
</comment>
<reference evidence="7" key="1">
    <citation type="submission" date="2016-10" db="EMBL/GenBank/DDBJ databases">
        <authorList>
            <person name="Varghese N."/>
            <person name="Submissions S."/>
        </authorList>
    </citation>
    <scope>NUCLEOTIDE SEQUENCE [LARGE SCALE GENOMIC DNA]</scope>
    <source>
        <strain evidence="7">DSM 9990</strain>
    </source>
</reference>
<accession>A0A1I4TSW8</accession>
<dbReference type="InterPro" id="IPR051914">
    <property type="entry name" value="FAD-linked_OxidoTrans_Type4"/>
</dbReference>
<dbReference type="Gene3D" id="3.30.465.10">
    <property type="match status" value="1"/>
</dbReference>
<dbReference type="GO" id="GO:0016491">
    <property type="term" value="F:oxidoreductase activity"/>
    <property type="evidence" value="ECO:0007669"/>
    <property type="project" value="UniProtKB-KW"/>
</dbReference>
<organism evidence="6 7">
    <name type="scientific">Thermodesulforhabdus norvegica</name>
    <dbReference type="NCBI Taxonomy" id="39841"/>
    <lineage>
        <taxon>Bacteria</taxon>
        <taxon>Pseudomonadati</taxon>
        <taxon>Thermodesulfobacteriota</taxon>
        <taxon>Syntrophobacteria</taxon>
        <taxon>Syntrophobacterales</taxon>
        <taxon>Thermodesulforhabdaceae</taxon>
        <taxon>Thermodesulforhabdus</taxon>
    </lineage>
</organism>
<evidence type="ECO:0000256" key="2">
    <source>
        <dbReference type="ARBA" id="ARBA00022630"/>
    </source>
</evidence>
<dbReference type="STRING" id="39841.SAMN05660836_01496"/>
<dbReference type="PROSITE" id="PS51387">
    <property type="entry name" value="FAD_PCMH"/>
    <property type="match status" value="1"/>
</dbReference>
<dbReference type="FunFam" id="1.10.45.10:FF:000001">
    <property type="entry name" value="D-lactate dehydrogenase mitochondrial"/>
    <property type="match status" value="1"/>
</dbReference>
<dbReference type="Gene3D" id="3.30.70.2740">
    <property type="match status" value="1"/>
</dbReference>
<evidence type="ECO:0000256" key="4">
    <source>
        <dbReference type="ARBA" id="ARBA00023002"/>
    </source>
</evidence>
<dbReference type="GO" id="GO:0071949">
    <property type="term" value="F:FAD binding"/>
    <property type="evidence" value="ECO:0007669"/>
    <property type="project" value="InterPro"/>
</dbReference>
<evidence type="ECO:0000259" key="5">
    <source>
        <dbReference type="PROSITE" id="PS51387"/>
    </source>
</evidence>
<evidence type="ECO:0000313" key="6">
    <source>
        <dbReference type="EMBL" id="SFM79670.1"/>
    </source>
</evidence>
<evidence type="ECO:0000313" key="7">
    <source>
        <dbReference type="Proteomes" id="UP000199611"/>
    </source>
</evidence>
<keyword evidence="3" id="KW-0274">FAD</keyword>
<dbReference type="Proteomes" id="UP000199611">
    <property type="component" value="Unassembled WGS sequence"/>
</dbReference>
<dbReference type="EMBL" id="FOUU01000004">
    <property type="protein sequence ID" value="SFM79670.1"/>
    <property type="molecule type" value="Genomic_DNA"/>
</dbReference>
<dbReference type="InterPro" id="IPR016169">
    <property type="entry name" value="FAD-bd_PCMH_sub2"/>
</dbReference>
<dbReference type="InterPro" id="IPR004113">
    <property type="entry name" value="FAD-bd_oxidored_4_C"/>
</dbReference>
<dbReference type="AlphaFoldDB" id="A0A1I4TSW8"/>
<dbReference type="InterPro" id="IPR016166">
    <property type="entry name" value="FAD-bd_PCMH"/>
</dbReference>
<dbReference type="Gene3D" id="1.10.45.10">
    <property type="entry name" value="Vanillyl-alcohol Oxidase, Chain A, domain 4"/>
    <property type="match status" value="1"/>
</dbReference>